<comment type="caution">
    <text evidence="1">The sequence shown here is derived from an EMBL/GenBank/DDBJ whole genome shotgun (WGS) entry which is preliminary data.</text>
</comment>
<dbReference type="AlphaFoldDB" id="A0A8H7QY22"/>
<evidence type="ECO:0008006" key="3">
    <source>
        <dbReference type="Google" id="ProtNLM"/>
    </source>
</evidence>
<sequence length="121" mass="12833">MSQEKISTWIDTQSKSAYPMWALSAISLATLPLAVRKSPGVPSMFQTLAFSGIFAGAGYVTSTGDLENGAGIATAWCLSWSFLNAKSAIKSMRPVPIALLAAVTLNTVIYGKKTLQVNGYI</sequence>
<proteinExistence type="predicted"/>
<dbReference type="PANTHER" id="PTHR28177">
    <property type="entry name" value="ALTERED INHERITANCE OF MITOCHONDRIA PROTEIN 19, MITOCHONDRIAL"/>
    <property type="match status" value="1"/>
</dbReference>
<dbReference type="OrthoDB" id="5554402at2759"/>
<accession>A0A8H7QY22</accession>
<organism evidence="1 2">
    <name type="scientific">Mucor saturninus</name>
    <dbReference type="NCBI Taxonomy" id="64648"/>
    <lineage>
        <taxon>Eukaryota</taxon>
        <taxon>Fungi</taxon>
        <taxon>Fungi incertae sedis</taxon>
        <taxon>Mucoromycota</taxon>
        <taxon>Mucoromycotina</taxon>
        <taxon>Mucoromycetes</taxon>
        <taxon>Mucorales</taxon>
        <taxon>Mucorineae</taxon>
        <taxon>Mucoraceae</taxon>
        <taxon>Mucor</taxon>
    </lineage>
</organism>
<dbReference type="GO" id="GO:0005739">
    <property type="term" value="C:mitochondrion"/>
    <property type="evidence" value="ECO:0007669"/>
    <property type="project" value="TreeGrafter"/>
</dbReference>
<evidence type="ECO:0000313" key="2">
    <source>
        <dbReference type="Proteomes" id="UP000603453"/>
    </source>
</evidence>
<name>A0A8H7QY22_9FUNG</name>
<dbReference type="PANTHER" id="PTHR28177:SF1">
    <property type="entry name" value="ALTERED INHERITANCE OF MITOCHONDRIA PROTEIN 19, MITOCHONDRIAL"/>
    <property type="match status" value="1"/>
</dbReference>
<dbReference type="EMBL" id="JAEPRD010000084">
    <property type="protein sequence ID" value="KAG2200365.1"/>
    <property type="molecule type" value="Genomic_DNA"/>
</dbReference>
<evidence type="ECO:0000313" key="1">
    <source>
        <dbReference type="EMBL" id="KAG2200365.1"/>
    </source>
</evidence>
<dbReference type="InterPro" id="IPR019419">
    <property type="entry name" value="AIM19"/>
</dbReference>
<gene>
    <name evidence="1" type="ORF">INT47_002279</name>
</gene>
<reference evidence="1" key="1">
    <citation type="submission" date="2020-12" db="EMBL/GenBank/DDBJ databases">
        <title>Metabolic potential, ecology and presence of endohyphal bacteria is reflected in genomic diversity of Mucoromycotina.</title>
        <authorList>
            <person name="Muszewska A."/>
            <person name="Okrasinska A."/>
            <person name="Steczkiewicz K."/>
            <person name="Drgas O."/>
            <person name="Orlowska M."/>
            <person name="Perlinska-Lenart U."/>
            <person name="Aleksandrzak-Piekarczyk T."/>
            <person name="Szatraj K."/>
            <person name="Zielenkiewicz U."/>
            <person name="Pilsyk S."/>
            <person name="Malc E."/>
            <person name="Mieczkowski P."/>
            <person name="Kruszewska J.S."/>
            <person name="Biernat P."/>
            <person name="Pawlowska J."/>
        </authorList>
    </citation>
    <scope>NUCLEOTIDE SEQUENCE</scope>
    <source>
        <strain evidence="1">WA0000017839</strain>
    </source>
</reference>
<dbReference type="Proteomes" id="UP000603453">
    <property type="component" value="Unassembled WGS sequence"/>
</dbReference>
<protein>
    <recommendedName>
        <fullName evidence="3">Transmembrane protein 14</fullName>
    </recommendedName>
</protein>
<keyword evidence="2" id="KW-1185">Reference proteome</keyword>
<dbReference type="Pfam" id="PF10315">
    <property type="entry name" value="Aim19"/>
    <property type="match status" value="1"/>
</dbReference>